<evidence type="ECO:0000256" key="1">
    <source>
        <dbReference type="SAM" id="MobiDB-lite"/>
    </source>
</evidence>
<dbReference type="Proteomes" id="UP000294847">
    <property type="component" value="Chromosome 3"/>
</dbReference>
<dbReference type="EMBL" id="CP034206">
    <property type="protein sequence ID" value="QBZ58592.1"/>
    <property type="molecule type" value="Genomic_DNA"/>
</dbReference>
<feature type="compositionally biased region" description="Low complexity" evidence="1">
    <location>
        <begin position="33"/>
        <end position="48"/>
    </location>
</feature>
<evidence type="ECO:0000313" key="3">
    <source>
        <dbReference type="Proteomes" id="UP000294847"/>
    </source>
</evidence>
<dbReference type="PANTHER" id="PTHR38696:SF1">
    <property type="entry name" value="MEDIATOR OF RNA POLYMERASE II TRANSCRIPTION SUBUNIT 13"/>
    <property type="match status" value="1"/>
</dbReference>
<protein>
    <submittedName>
        <fullName evidence="2">Uncharacterized protein</fullName>
    </submittedName>
</protein>
<reference evidence="2 3" key="1">
    <citation type="journal article" date="2019" name="Mol. Biol. Evol.">
        <title>Blast fungal genomes show frequent chromosomal changes, gene gains and losses, and effector gene turnover.</title>
        <authorList>
            <person name="Gomez Luciano L.B."/>
            <person name="Jason Tsai I."/>
            <person name="Chuma I."/>
            <person name="Tosa Y."/>
            <person name="Chen Y.H."/>
            <person name="Li J.Y."/>
            <person name="Li M.Y."/>
            <person name="Jade Lu M.Y."/>
            <person name="Nakayashiki H."/>
            <person name="Li W.H."/>
        </authorList>
    </citation>
    <scope>NUCLEOTIDE SEQUENCE [LARGE SCALE GENOMIC DNA]</scope>
    <source>
        <strain evidence="2">MZ5-1-6</strain>
    </source>
</reference>
<proteinExistence type="predicted"/>
<gene>
    <name evidence="2" type="ORF">PoMZ_03548</name>
</gene>
<organism evidence="2 3">
    <name type="scientific">Pyricularia oryzae</name>
    <name type="common">Rice blast fungus</name>
    <name type="synonym">Magnaporthe oryzae</name>
    <dbReference type="NCBI Taxonomy" id="318829"/>
    <lineage>
        <taxon>Eukaryota</taxon>
        <taxon>Fungi</taxon>
        <taxon>Dikarya</taxon>
        <taxon>Ascomycota</taxon>
        <taxon>Pezizomycotina</taxon>
        <taxon>Sordariomycetes</taxon>
        <taxon>Sordariomycetidae</taxon>
        <taxon>Magnaporthales</taxon>
        <taxon>Pyriculariaceae</taxon>
        <taxon>Pyricularia</taxon>
    </lineage>
</organism>
<feature type="compositionally biased region" description="Polar residues" evidence="1">
    <location>
        <begin position="10"/>
        <end position="21"/>
    </location>
</feature>
<accession>A0A4P7NA19</accession>
<sequence>MADEKKSRHSWNPFSSHGRTSPQPPRPLSQGEPSSQGSAAPASSSSDPTKGPWPSEQHLQPPPSFQESQAYAAPPPPAAVAAAGSSSAAPVFRSQFACVTLNMFDRIRLINFPPDEVNAVRDVVTRVWPEGIKDVRPYGGATEIKCRGWPFSSGQFNGDDNSRRMILRIVNVLFDMGWVLQTTLDMSNKEYDKDALFFRRQSPPPPPCDWIIMSFDTYSKTKVIGDLPPELASGLMQVFQATGNLKRHEFAGDRLKIHLHGYPWAADGQATVATRMTIIRVLECMEAFGFSVYTSLDMTCGQEGRETDVMICCRQKGWVQGQPVWHR</sequence>
<dbReference type="PANTHER" id="PTHR38696">
    <property type="entry name" value="MEDIATOR OF RNA POLYMERASE II TRANSCRIPTION SUBUNIT 13"/>
    <property type="match status" value="1"/>
</dbReference>
<evidence type="ECO:0000313" key="2">
    <source>
        <dbReference type="EMBL" id="QBZ58592.1"/>
    </source>
</evidence>
<dbReference type="AlphaFoldDB" id="A0A4P7NA19"/>
<name>A0A4P7NA19_PYROR</name>
<feature type="region of interest" description="Disordered" evidence="1">
    <location>
        <begin position="1"/>
        <end position="82"/>
    </location>
</feature>